<dbReference type="Proteomes" id="UP000198611">
    <property type="component" value="Unassembled WGS sequence"/>
</dbReference>
<protein>
    <submittedName>
        <fullName evidence="5">Transcriptional antiterminator RfaH</fullName>
    </submittedName>
</protein>
<gene>
    <name evidence="5" type="ORF">SAMN05660831_00231</name>
</gene>
<evidence type="ECO:0000256" key="3">
    <source>
        <dbReference type="ARBA" id="ARBA00023163"/>
    </source>
</evidence>
<keyword evidence="3" id="KW-0804">Transcription</keyword>
<dbReference type="SMART" id="SM00738">
    <property type="entry name" value="NGN"/>
    <property type="match status" value="1"/>
</dbReference>
<accession>A0A1I1NDK4</accession>
<dbReference type="PANTHER" id="PTHR30265:SF7">
    <property type="entry name" value="TRANSCRIPTION ANTITERMINATION PROTEIN RFAH"/>
    <property type="match status" value="1"/>
</dbReference>
<dbReference type="InterPro" id="IPR006645">
    <property type="entry name" value="NGN-like_dom"/>
</dbReference>
<proteinExistence type="predicted"/>
<keyword evidence="6" id="KW-1185">Reference proteome</keyword>
<dbReference type="InterPro" id="IPR008991">
    <property type="entry name" value="Translation_prot_SH3-like_sf"/>
</dbReference>
<dbReference type="RefSeq" id="WP_093426920.1">
    <property type="nucleotide sequence ID" value="NZ_FOMJ01000001.1"/>
</dbReference>
<sequence length="174" mass="19686">MSEEPVFGGEGWYLVYTKPQAEEQARENLTRQGYRTWLPFVRERKRVKGRYKTVVEPLFPRYLFVRLSAGLEDWSPIRSTLGVSTLVRFGTWPARVPDELVEAFRATMDETGICDLDAPPVAPGDRIRITEGVMAGYEGICQARNSGERVTIMLNAAGQFTSLMLPEGQVQRVE</sequence>
<dbReference type="OrthoDB" id="9790639at2"/>
<evidence type="ECO:0000313" key="6">
    <source>
        <dbReference type="Proteomes" id="UP000198611"/>
    </source>
</evidence>
<dbReference type="Pfam" id="PF02357">
    <property type="entry name" value="NusG"/>
    <property type="match status" value="1"/>
</dbReference>
<dbReference type="GO" id="GO:0006354">
    <property type="term" value="P:DNA-templated transcription elongation"/>
    <property type="evidence" value="ECO:0007669"/>
    <property type="project" value="InterPro"/>
</dbReference>
<keyword evidence="1" id="KW-0889">Transcription antitermination</keyword>
<evidence type="ECO:0000256" key="1">
    <source>
        <dbReference type="ARBA" id="ARBA00022814"/>
    </source>
</evidence>
<evidence type="ECO:0000259" key="4">
    <source>
        <dbReference type="SMART" id="SM00738"/>
    </source>
</evidence>
<dbReference type="InterPro" id="IPR010215">
    <property type="entry name" value="Transcription_antiterm_RfaH"/>
</dbReference>
<dbReference type="InterPro" id="IPR036735">
    <property type="entry name" value="NGN_dom_sf"/>
</dbReference>
<dbReference type="PANTHER" id="PTHR30265">
    <property type="entry name" value="RHO-INTERACTING TRANSCRIPTION TERMINATION FACTOR NUSG"/>
    <property type="match status" value="1"/>
</dbReference>
<dbReference type="STRING" id="1123397.SAMN05660831_00231"/>
<organism evidence="5 6">
    <name type="scientific">Thiohalospira halophila DSM 15071</name>
    <dbReference type="NCBI Taxonomy" id="1123397"/>
    <lineage>
        <taxon>Bacteria</taxon>
        <taxon>Pseudomonadati</taxon>
        <taxon>Pseudomonadota</taxon>
        <taxon>Gammaproteobacteria</taxon>
        <taxon>Thiohalospirales</taxon>
        <taxon>Thiohalospiraceae</taxon>
        <taxon>Thiohalospira</taxon>
    </lineage>
</organism>
<dbReference type="AlphaFoldDB" id="A0A1I1NDK4"/>
<dbReference type="GO" id="GO:0031564">
    <property type="term" value="P:transcription antitermination"/>
    <property type="evidence" value="ECO:0007669"/>
    <property type="project" value="UniProtKB-KW"/>
</dbReference>
<dbReference type="EMBL" id="FOMJ01000001">
    <property type="protein sequence ID" value="SFC95709.1"/>
    <property type="molecule type" value="Genomic_DNA"/>
</dbReference>
<reference evidence="5 6" key="1">
    <citation type="submission" date="2016-10" db="EMBL/GenBank/DDBJ databases">
        <authorList>
            <person name="de Groot N.N."/>
        </authorList>
    </citation>
    <scope>NUCLEOTIDE SEQUENCE [LARGE SCALE GENOMIC DNA]</scope>
    <source>
        <strain evidence="5 6">HL3</strain>
    </source>
</reference>
<name>A0A1I1NDK4_9GAMM</name>
<feature type="domain" description="NusG-like N-terminal" evidence="4">
    <location>
        <begin position="9"/>
        <end position="108"/>
    </location>
</feature>
<dbReference type="SUPFAM" id="SSF82679">
    <property type="entry name" value="N-utilization substance G protein NusG, N-terminal domain"/>
    <property type="match status" value="1"/>
</dbReference>
<dbReference type="SUPFAM" id="SSF50104">
    <property type="entry name" value="Translation proteins SH3-like domain"/>
    <property type="match status" value="1"/>
</dbReference>
<dbReference type="Gene3D" id="3.30.70.940">
    <property type="entry name" value="NusG, N-terminal domain"/>
    <property type="match status" value="1"/>
</dbReference>
<dbReference type="GO" id="GO:0005829">
    <property type="term" value="C:cytosol"/>
    <property type="evidence" value="ECO:0007669"/>
    <property type="project" value="TreeGrafter"/>
</dbReference>
<dbReference type="CDD" id="cd09892">
    <property type="entry name" value="NGN_SP_RfaH"/>
    <property type="match status" value="1"/>
</dbReference>
<evidence type="ECO:0000256" key="2">
    <source>
        <dbReference type="ARBA" id="ARBA00023015"/>
    </source>
</evidence>
<dbReference type="NCBIfam" id="TIGR01955">
    <property type="entry name" value="RfaH"/>
    <property type="match status" value="1"/>
</dbReference>
<keyword evidence="2" id="KW-0805">Transcription regulation</keyword>
<dbReference type="InterPro" id="IPR043425">
    <property type="entry name" value="NusG-like"/>
</dbReference>
<evidence type="ECO:0000313" key="5">
    <source>
        <dbReference type="EMBL" id="SFC95709.1"/>
    </source>
</evidence>